<organism evidence="2 3">
    <name type="scientific">Chloropicon roscoffensis</name>
    <dbReference type="NCBI Taxonomy" id="1461544"/>
    <lineage>
        <taxon>Eukaryota</taxon>
        <taxon>Viridiplantae</taxon>
        <taxon>Chlorophyta</taxon>
        <taxon>Chloropicophyceae</taxon>
        <taxon>Chloropicales</taxon>
        <taxon>Chloropicaceae</taxon>
        <taxon>Chloropicon</taxon>
    </lineage>
</organism>
<accession>A0AAX4P0F3</accession>
<keyword evidence="1" id="KW-0812">Transmembrane</keyword>
<keyword evidence="1" id="KW-0472">Membrane</keyword>
<reference evidence="2 3" key="1">
    <citation type="submission" date="2024-03" db="EMBL/GenBank/DDBJ databases">
        <title>Complete genome sequence of the green alga Chloropicon roscoffensis RCC1871.</title>
        <authorList>
            <person name="Lemieux C."/>
            <person name="Pombert J.-F."/>
            <person name="Otis C."/>
            <person name="Turmel M."/>
        </authorList>
    </citation>
    <scope>NUCLEOTIDE SEQUENCE [LARGE SCALE GENOMIC DNA]</scope>
    <source>
        <strain evidence="2 3">RCC1871</strain>
    </source>
</reference>
<evidence type="ECO:0000313" key="2">
    <source>
        <dbReference type="EMBL" id="WZN59342.1"/>
    </source>
</evidence>
<feature type="transmembrane region" description="Helical" evidence="1">
    <location>
        <begin position="6"/>
        <end position="31"/>
    </location>
</feature>
<name>A0AAX4P0F3_9CHLO</name>
<proteinExistence type="predicted"/>
<dbReference type="Proteomes" id="UP001472866">
    <property type="component" value="Chromosome 01"/>
</dbReference>
<evidence type="ECO:0000256" key="1">
    <source>
        <dbReference type="SAM" id="Phobius"/>
    </source>
</evidence>
<keyword evidence="1" id="KW-1133">Transmembrane helix</keyword>
<dbReference type="AlphaFoldDB" id="A0AAX4P0F3"/>
<gene>
    <name evidence="2" type="ORF">HKI87_01g08680</name>
</gene>
<keyword evidence="3" id="KW-1185">Reference proteome</keyword>
<dbReference type="EMBL" id="CP151501">
    <property type="protein sequence ID" value="WZN59342.1"/>
    <property type="molecule type" value="Genomic_DNA"/>
</dbReference>
<sequence length="77" mass="7673">MSANLAVYTSLSLLGLVALAGAGVGVGSGVAMMTMQMMEAEEQAKAGVKPTAAASPVEEVKVNARAMSFAASGIKQN</sequence>
<protein>
    <submittedName>
        <fullName evidence="2">Uncharacterized protein</fullName>
    </submittedName>
</protein>
<evidence type="ECO:0000313" key="3">
    <source>
        <dbReference type="Proteomes" id="UP001472866"/>
    </source>
</evidence>